<dbReference type="EMBL" id="BGPR01011521">
    <property type="protein sequence ID" value="GBN51716.1"/>
    <property type="molecule type" value="Genomic_DNA"/>
</dbReference>
<dbReference type="OrthoDB" id="10458356at2759"/>
<organism evidence="1 2">
    <name type="scientific">Araneus ventricosus</name>
    <name type="common">Orbweaver spider</name>
    <name type="synonym">Epeira ventricosa</name>
    <dbReference type="NCBI Taxonomy" id="182803"/>
    <lineage>
        <taxon>Eukaryota</taxon>
        <taxon>Metazoa</taxon>
        <taxon>Ecdysozoa</taxon>
        <taxon>Arthropoda</taxon>
        <taxon>Chelicerata</taxon>
        <taxon>Arachnida</taxon>
        <taxon>Araneae</taxon>
        <taxon>Araneomorphae</taxon>
        <taxon>Entelegynae</taxon>
        <taxon>Araneoidea</taxon>
        <taxon>Araneidae</taxon>
        <taxon>Araneus</taxon>
    </lineage>
</organism>
<gene>
    <name evidence="1" type="ORF">AVEN_179069_1</name>
</gene>
<evidence type="ECO:0000313" key="2">
    <source>
        <dbReference type="Proteomes" id="UP000499080"/>
    </source>
</evidence>
<keyword evidence="2" id="KW-1185">Reference proteome</keyword>
<proteinExistence type="predicted"/>
<name>A0A4Y2PNQ1_ARAVE</name>
<dbReference type="AlphaFoldDB" id="A0A4Y2PNQ1"/>
<dbReference type="Proteomes" id="UP000499080">
    <property type="component" value="Unassembled WGS sequence"/>
</dbReference>
<comment type="caution">
    <text evidence="1">The sequence shown here is derived from an EMBL/GenBank/DDBJ whole genome shotgun (WGS) entry which is preliminary data.</text>
</comment>
<reference evidence="1 2" key="1">
    <citation type="journal article" date="2019" name="Sci. Rep.">
        <title>Orb-weaving spider Araneus ventricosus genome elucidates the spidroin gene catalogue.</title>
        <authorList>
            <person name="Kono N."/>
            <person name="Nakamura H."/>
            <person name="Ohtoshi R."/>
            <person name="Moran D.A.P."/>
            <person name="Shinohara A."/>
            <person name="Yoshida Y."/>
            <person name="Fujiwara M."/>
            <person name="Mori M."/>
            <person name="Tomita M."/>
            <person name="Arakawa K."/>
        </authorList>
    </citation>
    <scope>NUCLEOTIDE SEQUENCE [LARGE SCALE GENOMIC DNA]</scope>
</reference>
<sequence length="124" mass="14183">MSSTDLNTSLLWQTLSKDVYTQGRVERGFPPDVISEVHESMMESQPLLMSCSEKVKKVKQREVLKAGLSQLIRHVSEVMWHLHTVVFAYKPLKPISHLLPINKKWLGSVRLGLLEFMAVGKNIR</sequence>
<accession>A0A4Y2PNQ1</accession>
<protein>
    <submittedName>
        <fullName evidence="1">Uncharacterized protein</fullName>
    </submittedName>
</protein>
<evidence type="ECO:0000313" key="1">
    <source>
        <dbReference type="EMBL" id="GBN51716.1"/>
    </source>
</evidence>